<dbReference type="AlphaFoldDB" id="A0A0C5VGM7"/>
<reference evidence="1 2" key="1">
    <citation type="submission" date="2014-01" db="EMBL/GenBank/DDBJ databases">
        <title>Full genme sequencing of cellulolytic bacterium Gynuella sunshinyii YC6258T gen. nov., sp. nov.</title>
        <authorList>
            <person name="Khan H."/>
            <person name="Chung E.J."/>
            <person name="Chung Y.R."/>
        </authorList>
    </citation>
    <scope>NUCLEOTIDE SEQUENCE [LARGE SCALE GENOMIC DNA]</scope>
    <source>
        <strain evidence="1 2">YC6258</strain>
    </source>
</reference>
<sequence>MANQSFEDDVRLEGQKIPDHEILVTNPDTEKIKSWWDKWK</sequence>
<dbReference type="Proteomes" id="UP000032266">
    <property type="component" value="Chromosome"/>
</dbReference>
<evidence type="ECO:0000313" key="2">
    <source>
        <dbReference type="Proteomes" id="UP000032266"/>
    </source>
</evidence>
<dbReference type="HOGENOM" id="CLU_3290368_0_0_6"/>
<proteinExistence type="predicted"/>
<name>A0A0C5VGM7_9GAMM</name>
<protein>
    <submittedName>
        <fullName evidence="1">Uncharacterized protein</fullName>
    </submittedName>
</protein>
<accession>A0A0C5VGM7</accession>
<keyword evidence="2" id="KW-1185">Reference proteome</keyword>
<dbReference type="EMBL" id="CP007142">
    <property type="protein sequence ID" value="AJQ92548.1"/>
    <property type="molecule type" value="Genomic_DNA"/>
</dbReference>
<gene>
    <name evidence="1" type="ORF">YC6258_00498</name>
</gene>
<organism evidence="1 2">
    <name type="scientific">Gynuella sunshinyii YC6258</name>
    <dbReference type="NCBI Taxonomy" id="1445510"/>
    <lineage>
        <taxon>Bacteria</taxon>
        <taxon>Pseudomonadati</taxon>
        <taxon>Pseudomonadota</taxon>
        <taxon>Gammaproteobacteria</taxon>
        <taxon>Oceanospirillales</taxon>
        <taxon>Saccharospirillaceae</taxon>
        <taxon>Gynuella</taxon>
    </lineage>
</organism>
<evidence type="ECO:0000313" key="1">
    <source>
        <dbReference type="EMBL" id="AJQ92548.1"/>
    </source>
</evidence>
<dbReference type="KEGG" id="gsn:YC6258_00498"/>